<dbReference type="PANTHER" id="PTHR43240">
    <property type="entry name" value="1,4-DIHYDROXY-2-NAPHTHOYL-COA THIOESTERASE 1"/>
    <property type="match status" value="1"/>
</dbReference>
<gene>
    <name evidence="4" type="ORF">LC603019_00009</name>
</gene>
<keyword evidence="2" id="KW-0378">Hydrolase</keyword>
<dbReference type="CDD" id="cd03443">
    <property type="entry name" value="PaaI_thioesterase"/>
    <property type="match status" value="1"/>
</dbReference>
<dbReference type="InterPro" id="IPR006683">
    <property type="entry name" value="Thioestr_dom"/>
</dbReference>
<dbReference type="OrthoDB" id="9798208at2"/>
<sequence length="157" mass="17105">MRDVIALYAPYVGRTLDGEELDQAREILAGNGFSHTLGIVYDEVSPDKVVAHLDVRPELCQPMGIVHGGIYTSLVEDVASLAAWWWLGGRGLAVGSSNSTDFLRPVTEGRLTATATPLHRGRTQQIWVVDIVREDGKQAAQGKLRVTNLPIDTPSDE</sequence>
<dbReference type="GO" id="GO:0061522">
    <property type="term" value="F:1,4-dihydroxy-2-naphthoyl-CoA thioesterase activity"/>
    <property type="evidence" value="ECO:0007669"/>
    <property type="project" value="TreeGrafter"/>
</dbReference>
<evidence type="ECO:0000313" key="5">
    <source>
        <dbReference type="Proteomes" id="UP000324288"/>
    </source>
</evidence>
<dbReference type="RefSeq" id="WP_082345238.1">
    <property type="nucleotide sequence ID" value="NZ_CP009312.1"/>
</dbReference>
<evidence type="ECO:0000259" key="3">
    <source>
        <dbReference type="Pfam" id="PF03061"/>
    </source>
</evidence>
<dbReference type="GeneID" id="84894026"/>
<dbReference type="AlphaFoldDB" id="A0A5E3ZV07"/>
<keyword evidence="5" id="KW-1185">Reference proteome</keyword>
<organism evidence="4 5">
    <name type="scientific">Lawsonella clevelandensis</name>
    <dbReference type="NCBI Taxonomy" id="1528099"/>
    <lineage>
        <taxon>Bacteria</taxon>
        <taxon>Bacillati</taxon>
        <taxon>Actinomycetota</taxon>
        <taxon>Actinomycetes</taxon>
        <taxon>Mycobacteriales</taxon>
        <taxon>Lawsonellaceae</taxon>
        <taxon>Lawsonella</taxon>
    </lineage>
</organism>
<dbReference type="GO" id="GO:0005829">
    <property type="term" value="C:cytosol"/>
    <property type="evidence" value="ECO:0007669"/>
    <property type="project" value="TreeGrafter"/>
</dbReference>
<dbReference type="InterPro" id="IPR029069">
    <property type="entry name" value="HotDog_dom_sf"/>
</dbReference>
<dbReference type="SUPFAM" id="SSF54637">
    <property type="entry name" value="Thioesterase/thiol ester dehydrase-isomerase"/>
    <property type="match status" value="1"/>
</dbReference>
<dbReference type="PANTHER" id="PTHR43240:SF5">
    <property type="entry name" value="1,4-DIHYDROXY-2-NAPHTHOYL-COA THIOESTERASE 1"/>
    <property type="match status" value="1"/>
</dbReference>
<feature type="domain" description="Thioesterase" evidence="3">
    <location>
        <begin position="63"/>
        <end position="139"/>
    </location>
</feature>
<dbReference type="Gene3D" id="3.10.129.10">
    <property type="entry name" value="Hotdog Thioesterase"/>
    <property type="match status" value="1"/>
</dbReference>
<evidence type="ECO:0000256" key="1">
    <source>
        <dbReference type="ARBA" id="ARBA00008324"/>
    </source>
</evidence>
<dbReference type="Proteomes" id="UP000324288">
    <property type="component" value="Chromosome"/>
</dbReference>
<protein>
    <submittedName>
        <fullName evidence="4">Esterase</fullName>
    </submittedName>
</protein>
<comment type="similarity">
    <text evidence="1">Belongs to the thioesterase PaaI family.</text>
</comment>
<dbReference type="EMBL" id="LR584267">
    <property type="protein sequence ID" value="VHN99417.1"/>
    <property type="molecule type" value="Genomic_DNA"/>
</dbReference>
<dbReference type="Pfam" id="PF03061">
    <property type="entry name" value="4HBT"/>
    <property type="match status" value="1"/>
</dbReference>
<accession>A0A5E3ZV07</accession>
<reference evidence="4 5" key="1">
    <citation type="submission" date="2019-04" db="EMBL/GenBank/DDBJ databases">
        <authorList>
            <person name="Seth-Smith MB H."/>
            <person name="Seth-Smith H."/>
        </authorList>
    </citation>
    <scope>NUCLEOTIDE SEQUENCE [LARGE SCALE GENOMIC DNA]</scope>
    <source>
        <strain evidence="4">USB-603019</strain>
    </source>
</reference>
<evidence type="ECO:0000313" key="4">
    <source>
        <dbReference type="EMBL" id="VHN99417.1"/>
    </source>
</evidence>
<dbReference type="InterPro" id="IPR003736">
    <property type="entry name" value="PAAI_dom"/>
</dbReference>
<evidence type="ECO:0000256" key="2">
    <source>
        <dbReference type="ARBA" id="ARBA00022801"/>
    </source>
</evidence>
<name>A0A5E3ZV07_9ACTN</name>
<proteinExistence type="inferred from homology"/>
<dbReference type="NCBIfam" id="TIGR00369">
    <property type="entry name" value="unchar_dom_1"/>
    <property type="match status" value="1"/>
</dbReference>